<sequence>MDTQYRVVWGDLRDEVAIAELECSSLKYSHVLKAPGNASLTARLEQPSWDEDVNLHTRLIPRRTFVAVEKNGYIDWVGILTTWSADLENATIQLDCQGIWEYARHLPFPGGQYDQRGQGDIVKSLIDVTQNTYGAPVVDTSRIPTNRGPWRDRSTYHGYEYKSFGELVEQLSNVINGFDFRIQSEWIYDPATGVYKLRNYFEYLYPLIGRLTDFVWRHGDNCEVTTVKADGTGIATRAITTGAGEAEEMLTSHRFVDRWTYNPATHTRTQGSDGTPDLEDRIGGFLPYVRVESYSDVSIQSTLDDKAQTLAEQGQSPVILPELIIHPQQGDLTYGDFQVGDIVQVEVSHGILQLRGRYKVVQVDVEFQDTWGAERLSITVAPLSSFPSPPSAVTSLAVSGYRRRSDGTFDVDLRWHPSYDALDDSTVRYEVWGTQHKGAFPLNAKRLDAAQGNPGIRDTTYTVTGLPGGTWAFFVYAVHGESGGTMHTCYEANLAEATLV</sequence>
<dbReference type="Proteomes" id="UP000637578">
    <property type="component" value="Unassembled WGS sequence"/>
</dbReference>
<accession>A0A8J3C9I8</accession>
<reference evidence="1" key="2">
    <citation type="submission" date="2020-09" db="EMBL/GenBank/DDBJ databases">
        <authorList>
            <person name="Sun Q."/>
            <person name="Zhou Y."/>
        </authorList>
    </citation>
    <scope>NUCLEOTIDE SEQUENCE</scope>
    <source>
        <strain evidence="1">CGMCC 4.5737</strain>
    </source>
</reference>
<proteinExistence type="predicted"/>
<organism evidence="1 2">
    <name type="scientific">Longimycelium tulufanense</name>
    <dbReference type="NCBI Taxonomy" id="907463"/>
    <lineage>
        <taxon>Bacteria</taxon>
        <taxon>Bacillati</taxon>
        <taxon>Actinomycetota</taxon>
        <taxon>Actinomycetes</taxon>
        <taxon>Pseudonocardiales</taxon>
        <taxon>Pseudonocardiaceae</taxon>
        <taxon>Longimycelium</taxon>
    </lineage>
</organism>
<comment type="caution">
    <text evidence="1">The sequence shown here is derived from an EMBL/GenBank/DDBJ whole genome shotgun (WGS) entry which is preliminary data.</text>
</comment>
<gene>
    <name evidence="1" type="ORF">GCM10012275_08110</name>
</gene>
<keyword evidence="2" id="KW-1185">Reference proteome</keyword>
<dbReference type="EMBL" id="BMMK01000002">
    <property type="protein sequence ID" value="GGM39623.1"/>
    <property type="molecule type" value="Genomic_DNA"/>
</dbReference>
<dbReference type="AlphaFoldDB" id="A0A8J3C9I8"/>
<evidence type="ECO:0008006" key="3">
    <source>
        <dbReference type="Google" id="ProtNLM"/>
    </source>
</evidence>
<protein>
    <recommendedName>
        <fullName evidence="3">Minor tail protein</fullName>
    </recommendedName>
</protein>
<dbReference type="RefSeq" id="WP_189053936.1">
    <property type="nucleotide sequence ID" value="NZ_BMMK01000002.1"/>
</dbReference>
<evidence type="ECO:0000313" key="2">
    <source>
        <dbReference type="Proteomes" id="UP000637578"/>
    </source>
</evidence>
<evidence type="ECO:0000313" key="1">
    <source>
        <dbReference type="EMBL" id="GGM39623.1"/>
    </source>
</evidence>
<reference evidence="1" key="1">
    <citation type="journal article" date="2014" name="Int. J. Syst. Evol. Microbiol.">
        <title>Complete genome sequence of Corynebacterium casei LMG S-19264T (=DSM 44701T), isolated from a smear-ripened cheese.</title>
        <authorList>
            <consortium name="US DOE Joint Genome Institute (JGI-PGF)"/>
            <person name="Walter F."/>
            <person name="Albersmeier A."/>
            <person name="Kalinowski J."/>
            <person name="Ruckert C."/>
        </authorList>
    </citation>
    <scope>NUCLEOTIDE SEQUENCE</scope>
    <source>
        <strain evidence="1">CGMCC 4.5737</strain>
    </source>
</reference>
<name>A0A8J3C9I8_9PSEU</name>